<dbReference type="Gene3D" id="2.60.120.620">
    <property type="entry name" value="q2cbj1_9rhob like domain"/>
    <property type="match status" value="1"/>
</dbReference>
<comment type="similarity">
    <text evidence="4">Belongs to the P4HA family.</text>
</comment>
<keyword evidence="11" id="KW-0408">Iron</keyword>
<feature type="chain" id="PRO_5006458426" description="procollagen-proline 4-dioxygenase" evidence="13">
    <location>
        <begin position="20"/>
        <end position="607"/>
    </location>
</feature>
<keyword evidence="7" id="KW-0256">Endoplasmic reticulum</keyword>
<dbReference type="GO" id="GO:0004656">
    <property type="term" value="F:procollagen-proline 4-dioxygenase activity"/>
    <property type="evidence" value="ECO:0007669"/>
    <property type="project" value="UniProtKB-EC"/>
</dbReference>
<dbReference type="SMR" id="B4NGY1"/>
<reference evidence="15 16" key="1">
    <citation type="journal article" date="2007" name="Nature">
        <title>Evolution of genes and genomes on the Drosophila phylogeny.</title>
        <authorList>
            <consortium name="Drosophila 12 Genomes Consortium"/>
            <person name="Clark A.G."/>
            <person name="Eisen M.B."/>
            <person name="Smith D.R."/>
            <person name="Bergman C.M."/>
            <person name="Oliver B."/>
            <person name="Markow T.A."/>
            <person name="Kaufman T.C."/>
            <person name="Kellis M."/>
            <person name="Gelbart W."/>
            <person name="Iyer V.N."/>
            <person name="Pollard D.A."/>
            <person name="Sackton T.B."/>
            <person name="Larracuente A.M."/>
            <person name="Singh N.D."/>
            <person name="Abad J.P."/>
            <person name="Abt D.N."/>
            <person name="Adryan B."/>
            <person name="Aguade M."/>
            <person name="Akashi H."/>
            <person name="Anderson W.W."/>
            <person name="Aquadro C.F."/>
            <person name="Ardell D.H."/>
            <person name="Arguello R."/>
            <person name="Artieri C.G."/>
            <person name="Barbash D.A."/>
            <person name="Barker D."/>
            <person name="Barsanti P."/>
            <person name="Batterham P."/>
            <person name="Batzoglou S."/>
            <person name="Begun D."/>
            <person name="Bhutkar A."/>
            <person name="Blanco E."/>
            <person name="Bosak S.A."/>
            <person name="Bradley R.K."/>
            <person name="Brand A.D."/>
            <person name="Brent M.R."/>
            <person name="Brooks A.N."/>
            <person name="Brown R.H."/>
            <person name="Butlin R.K."/>
            <person name="Caggese C."/>
            <person name="Calvi B.R."/>
            <person name="Bernardo de Carvalho A."/>
            <person name="Caspi A."/>
            <person name="Castrezana S."/>
            <person name="Celniker S.E."/>
            <person name="Chang J.L."/>
            <person name="Chapple C."/>
            <person name="Chatterji S."/>
            <person name="Chinwalla A."/>
            <person name="Civetta A."/>
            <person name="Clifton S.W."/>
            <person name="Comeron J.M."/>
            <person name="Costello J.C."/>
            <person name="Coyne J.A."/>
            <person name="Daub J."/>
            <person name="David R.G."/>
            <person name="Delcher A.L."/>
            <person name="Delehaunty K."/>
            <person name="Do C.B."/>
            <person name="Ebling H."/>
            <person name="Edwards K."/>
            <person name="Eickbush T."/>
            <person name="Evans J.D."/>
            <person name="Filipski A."/>
            <person name="Findeiss S."/>
            <person name="Freyhult E."/>
            <person name="Fulton L."/>
            <person name="Fulton R."/>
            <person name="Garcia A.C."/>
            <person name="Gardiner A."/>
            <person name="Garfield D.A."/>
            <person name="Garvin B.E."/>
            <person name="Gibson G."/>
            <person name="Gilbert D."/>
            <person name="Gnerre S."/>
            <person name="Godfrey J."/>
            <person name="Good R."/>
            <person name="Gotea V."/>
            <person name="Gravely B."/>
            <person name="Greenberg A.J."/>
            <person name="Griffiths-Jones S."/>
            <person name="Gross S."/>
            <person name="Guigo R."/>
            <person name="Gustafson E.A."/>
            <person name="Haerty W."/>
            <person name="Hahn M.W."/>
            <person name="Halligan D.L."/>
            <person name="Halpern A.L."/>
            <person name="Halter G.M."/>
            <person name="Han M.V."/>
            <person name="Heger A."/>
            <person name="Hillier L."/>
            <person name="Hinrichs A.S."/>
            <person name="Holmes I."/>
            <person name="Hoskins R.A."/>
            <person name="Hubisz M.J."/>
            <person name="Hultmark D."/>
            <person name="Huntley M.A."/>
            <person name="Jaffe D.B."/>
            <person name="Jagadeeshan S."/>
            <person name="Jeck W.R."/>
            <person name="Johnson J."/>
            <person name="Jones C.D."/>
            <person name="Jordan W.C."/>
            <person name="Karpen G.H."/>
            <person name="Kataoka E."/>
            <person name="Keightley P.D."/>
            <person name="Kheradpour P."/>
            <person name="Kirkness E.F."/>
            <person name="Koerich L.B."/>
            <person name="Kristiansen K."/>
            <person name="Kudrna D."/>
            <person name="Kulathinal R.J."/>
            <person name="Kumar S."/>
            <person name="Kwok R."/>
            <person name="Lander E."/>
            <person name="Langley C.H."/>
            <person name="Lapoint R."/>
            <person name="Lazzaro B.P."/>
            <person name="Lee S.J."/>
            <person name="Levesque L."/>
            <person name="Li R."/>
            <person name="Lin C.F."/>
            <person name="Lin M.F."/>
            <person name="Lindblad-Toh K."/>
            <person name="Llopart A."/>
            <person name="Long M."/>
            <person name="Low L."/>
            <person name="Lozovsky E."/>
            <person name="Lu J."/>
            <person name="Luo M."/>
            <person name="Machado C.A."/>
            <person name="Makalowski W."/>
            <person name="Marzo M."/>
            <person name="Matsuda M."/>
            <person name="Matzkin L."/>
            <person name="McAllister B."/>
            <person name="McBride C.S."/>
            <person name="McKernan B."/>
            <person name="McKernan K."/>
            <person name="Mendez-Lago M."/>
            <person name="Minx P."/>
            <person name="Mollenhauer M.U."/>
            <person name="Montooth K."/>
            <person name="Mount S.M."/>
            <person name="Mu X."/>
            <person name="Myers E."/>
            <person name="Negre B."/>
            <person name="Newfeld S."/>
            <person name="Nielsen R."/>
            <person name="Noor M.A."/>
            <person name="O'Grady P."/>
            <person name="Pachter L."/>
            <person name="Papaceit M."/>
            <person name="Parisi M.J."/>
            <person name="Parisi M."/>
            <person name="Parts L."/>
            <person name="Pedersen J.S."/>
            <person name="Pesole G."/>
            <person name="Phillippy A.M."/>
            <person name="Ponting C.P."/>
            <person name="Pop M."/>
            <person name="Porcelli D."/>
            <person name="Powell J.R."/>
            <person name="Prohaska S."/>
            <person name="Pruitt K."/>
            <person name="Puig M."/>
            <person name="Quesneville H."/>
            <person name="Ram K.R."/>
            <person name="Rand D."/>
            <person name="Rasmussen M.D."/>
            <person name="Reed L.K."/>
            <person name="Reenan R."/>
            <person name="Reily A."/>
            <person name="Remington K.A."/>
            <person name="Rieger T.T."/>
            <person name="Ritchie M.G."/>
            <person name="Robin C."/>
            <person name="Rogers Y.H."/>
            <person name="Rohde C."/>
            <person name="Rozas J."/>
            <person name="Rubenfield M.J."/>
            <person name="Ruiz A."/>
            <person name="Russo S."/>
            <person name="Salzberg S.L."/>
            <person name="Sanchez-Gracia A."/>
            <person name="Saranga D.J."/>
            <person name="Sato H."/>
            <person name="Schaeffer S.W."/>
            <person name="Schatz M.C."/>
            <person name="Schlenke T."/>
            <person name="Schwartz R."/>
            <person name="Segarra C."/>
            <person name="Singh R.S."/>
            <person name="Sirot L."/>
            <person name="Sirota M."/>
            <person name="Sisneros N.B."/>
            <person name="Smith C.D."/>
            <person name="Smith T.F."/>
            <person name="Spieth J."/>
            <person name="Stage D.E."/>
            <person name="Stark A."/>
            <person name="Stephan W."/>
            <person name="Strausberg R.L."/>
            <person name="Strempel S."/>
            <person name="Sturgill D."/>
            <person name="Sutton G."/>
            <person name="Sutton G.G."/>
            <person name="Tao W."/>
            <person name="Teichmann S."/>
            <person name="Tobari Y.N."/>
            <person name="Tomimura Y."/>
            <person name="Tsolas J.M."/>
            <person name="Valente V.L."/>
            <person name="Venter E."/>
            <person name="Venter J.C."/>
            <person name="Vicario S."/>
            <person name="Vieira F.G."/>
            <person name="Vilella A.J."/>
            <person name="Villasante A."/>
            <person name="Walenz B."/>
            <person name="Wang J."/>
            <person name="Wasserman M."/>
            <person name="Watts T."/>
            <person name="Wilson D."/>
            <person name="Wilson R.K."/>
            <person name="Wing R.A."/>
            <person name="Wolfner M.F."/>
            <person name="Wong A."/>
            <person name="Wong G.K."/>
            <person name="Wu C.I."/>
            <person name="Wu G."/>
            <person name="Yamamoto D."/>
            <person name="Yang H.P."/>
            <person name="Yang S.P."/>
            <person name="Yorke J.A."/>
            <person name="Yoshida K."/>
            <person name="Zdobnov E."/>
            <person name="Zhang P."/>
            <person name="Zhang Y."/>
            <person name="Zimin A.V."/>
            <person name="Baldwin J."/>
            <person name="Abdouelleil A."/>
            <person name="Abdulkadir J."/>
            <person name="Abebe A."/>
            <person name="Abera B."/>
            <person name="Abreu J."/>
            <person name="Acer S.C."/>
            <person name="Aftuck L."/>
            <person name="Alexander A."/>
            <person name="An P."/>
            <person name="Anderson E."/>
            <person name="Anderson S."/>
            <person name="Arachi H."/>
            <person name="Azer M."/>
            <person name="Bachantsang P."/>
            <person name="Barry A."/>
            <person name="Bayul T."/>
            <person name="Berlin A."/>
            <person name="Bessette D."/>
            <person name="Bloom T."/>
            <person name="Blye J."/>
            <person name="Boguslavskiy L."/>
            <person name="Bonnet C."/>
            <person name="Boukhgalter B."/>
            <person name="Bourzgui I."/>
            <person name="Brown A."/>
            <person name="Cahill P."/>
            <person name="Channer S."/>
            <person name="Cheshatsang Y."/>
            <person name="Chuda L."/>
            <person name="Citroen M."/>
            <person name="Collymore A."/>
            <person name="Cooke P."/>
            <person name="Costello M."/>
            <person name="D'Aco K."/>
            <person name="Daza R."/>
            <person name="De Haan G."/>
            <person name="DeGray S."/>
            <person name="DeMaso C."/>
            <person name="Dhargay N."/>
            <person name="Dooley K."/>
            <person name="Dooley E."/>
            <person name="Doricent M."/>
            <person name="Dorje P."/>
            <person name="Dorjee K."/>
            <person name="Dupes A."/>
            <person name="Elong R."/>
            <person name="Falk J."/>
            <person name="Farina A."/>
            <person name="Faro S."/>
            <person name="Ferguson D."/>
            <person name="Fisher S."/>
            <person name="Foley C.D."/>
            <person name="Franke A."/>
            <person name="Friedrich D."/>
            <person name="Gadbois L."/>
            <person name="Gearin G."/>
            <person name="Gearin C.R."/>
            <person name="Giannoukos G."/>
            <person name="Goode T."/>
            <person name="Graham J."/>
            <person name="Grandbois E."/>
            <person name="Grewal S."/>
            <person name="Gyaltsen K."/>
            <person name="Hafez N."/>
            <person name="Hagos B."/>
            <person name="Hall J."/>
            <person name="Henson C."/>
            <person name="Hollinger A."/>
            <person name="Honan T."/>
            <person name="Huard M.D."/>
            <person name="Hughes L."/>
            <person name="Hurhula B."/>
            <person name="Husby M.E."/>
            <person name="Kamat A."/>
            <person name="Kanga B."/>
            <person name="Kashin S."/>
            <person name="Khazanovich D."/>
            <person name="Kisner P."/>
            <person name="Lance K."/>
            <person name="Lara M."/>
            <person name="Lee W."/>
            <person name="Lennon N."/>
            <person name="Letendre F."/>
            <person name="LeVine R."/>
            <person name="Lipovsky A."/>
            <person name="Liu X."/>
            <person name="Liu J."/>
            <person name="Liu S."/>
            <person name="Lokyitsang T."/>
            <person name="Lokyitsang Y."/>
            <person name="Lubonja R."/>
            <person name="Lui A."/>
            <person name="MacDonald P."/>
            <person name="Magnisalis V."/>
            <person name="Maru K."/>
            <person name="Matthews C."/>
            <person name="McCusker W."/>
            <person name="McDonough S."/>
            <person name="Mehta T."/>
            <person name="Meldrim J."/>
            <person name="Meneus L."/>
            <person name="Mihai O."/>
            <person name="Mihalev A."/>
            <person name="Mihova T."/>
            <person name="Mittelman R."/>
            <person name="Mlenga V."/>
            <person name="Montmayeur A."/>
            <person name="Mulrain L."/>
            <person name="Navidi A."/>
            <person name="Naylor J."/>
            <person name="Negash T."/>
            <person name="Nguyen T."/>
            <person name="Nguyen N."/>
            <person name="Nicol R."/>
            <person name="Norbu C."/>
            <person name="Norbu N."/>
            <person name="Novod N."/>
            <person name="O'Neill B."/>
            <person name="Osman S."/>
            <person name="Markiewicz E."/>
            <person name="Oyono O.L."/>
            <person name="Patti C."/>
            <person name="Phunkhang P."/>
            <person name="Pierre F."/>
            <person name="Priest M."/>
            <person name="Raghuraman S."/>
            <person name="Rege F."/>
            <person name="Reyes R."/>
            <person name="Rise C."/>
            <person name="Rogov P."/>
            <person name="Ross K."/>
            <person name="Ryan E."/>
            <person name="Settipalli S."/>
            <person name="Shea T."/>
            <person name="Sherpa N."/>
            <person name="Shi L."/>
            <person name="Shih D."/>
            <person name="Sparrow T."/>
            <person name="Spaulding J."/>
            <person name="Stalker J."/>
            <person name="Stange-Thomann N."/>
            <person name="Stavropoulos S."/>
            <person name="Stone C."/>
            <person name="Strader C."/>
            <person name="Tesfaye S."/>
            <person name="Thomson T."/>
            <person name="Thoulutsang Y."/>
            <person name="Thoulutsang D."/>
            <person name="Topham K."/>
            <person name="Topping I."/>
            <person name="Tsamla T."/>
            <person name="Vassiliev H."/>
            <person name="Vo A."/>
            <person name="Wangchuk T."/>
            <person name="Wangdi T."/>
            <person name="Weiand M."/>
            <person name="Wilkinson J."/>
            <person name="Wilson A."/>
            <person name="Yadav S."/>
            <person name="Young G."/>
            <person name="Yu Q."/>
            <person name="Zembek L."/>
            <person name="Zhong D."/>
            <person name="Zimmer A."/>
            <person name="Zwirko Z."/>
            <person name="Jaffe D.B."/>
            <person name="Alvarez P."/>
            <person name="Brockman W."/>
            <person name="Butler J."/>
            <person name="Chin C."/>
            <person name="Gnerre S."/>
            <person name="Grabherr M."/>
            <person name="Kleber M."/>
            <person name="Mauceli E."/>
            <person name="MacCallum I."/>
        </authorList>
    </citation>
    <scope>NUCLEOTIDE SEQUENCE [LARGE SCALE GENOMIC DNA]</scope>
    <source>
        <strain evidence="16">Tucson 14030-0811.24</strain>
    </source>
</reference>
<proteinExistence type="inferred from homology"/>
<dbReference type="SMART" id="SM00702">
    <property type="entry name" value="P4Hc"/>
    <property type="match status" value="1"/>
</dbReference>
<evidence type="ECO:0000259" key="14">
    <source>
        <dbReference type="PROSITE" id="PS51471"/>
    </source>
</evidence>
<dbReference type="Pfam" id="PF08336">
    <property type="entry name" value="P4Ha_N"/>
    <property type="match status" value="2"/>
</dbReference>
<evidence type="ECO:0000256" key="6">
    <source>
        <dbReference type="ARBA" id="ARBA00022723"/>
    </source>
</evidence>
<dbReference type="EC" id="1.14.11.2" evidence="5"/>
<dbReference type="InterPro" id="IPR006620">
    <property type="entry name" value="Pro_4_hyd_alph"/>
</dbReference>
<evidence type="ECO:0000256" key="9">
    <source>
        <dbReference type="ARBA" id="ARBA00022964"/>
    </source>
</evidence>
<feature type="signal peptide" evidence="13">
    <location>
        <begin position="1"/>
        <end position="19"/>
    </location>
</feature>
<accession>B4NGY1</accession>
<keyword evidence="13" id="KW-0732">Signal</keyword>
<dbReference type="OrthoDB" id="420380at2759"/>
<keyword evidence="6" id="KW-0479">Metal-binding</keyword>
<dbReference type="Gene3D" id="6.10.140.1460">
    <property type="match status" value="2"/>
</dbReference>
<dbReference type="InterPro" id="IPR005123">
    <property type="entry name" value="Oxoglu/Fe-dep_dioxygenase_dom"/>
</dbReference>
<dbReference type="GO" id="GO:0005788">
    <property type="term" value="C:endoplasmic reticulum lumen"/>
    <property type="evidence" value="ECO:0007669"/>
    <property type="project" value="UniProtKB-SubCell"/>
</dbReference>
<protein>
    <recommendedName>
        <fullName evidence="5">procollagen-proline 4-dioxygenase</fullName>
        <ecNumber evidence="5">1.14.11.2</ecNumber>
    </recommendedName>
</protein>
<dbReference type="InterPro" id="IPR013547">
    <property type="entry name" value="P4H_N"/>
</dbReference>
<evidence type="ECO:0000256" key="1">
    <source>
        <dbReference type="ARBA" id="ARBA00001961"/>
    </source>
</evidence>
<keyword evidence="16" id="KW-1185">Reference proteome</keyword>
<dbReference type="PROSITE" id="PS51471">
    <property type="entry name" value="FE2OG_OXY"/>
    <property type="match status" value="1"/>
</dbReference>
<dbReference type="SUPFAM" id="SSF48452">
    <property type="entry name" value="TPR-like"/>
    <property type="match status" value="1"/>
</dbReference>
<name>B4NGY1_DROWI</name>
<dbReference type="InterPro" id="IPR011990">
    <property type="entry name" value="TPR-like_helical_dom_sf"/>
</dbReference>
<dbReference type="InParanoid" id="B4NGY1"/>
<comment type="function">
    <text evidence="2">Catalyzes the post-translational formation of 4-hydroxyproline in -Xaa-Pro-Gly- sequences in collagens and other proteins.</text>
</comment>
<comment type="cofactor">
    <cofactor evidence="1">
        <name>L-ascorbate</name>
        <dbReference type="ChEBI" id="CHEBI:38290"/>
    </cofactor>
</comment>
<organism evidence="15 16">
    <name type="scientific">Drosophila willistoni</name>
    <name type="common">Fruit fly</name>
    <dbReference type="NCBI Taxonomy" id="7260"/>
    <lineage>
        <taxon>Eukaryota</taxon>
        <taxon>Metazoa</taxon>
        <taxon>Ecdysozoa</taxon>
        <taxon>Arthropoda</taxon>
        <taxon>Hexapoda</taxon>
        <taxon>Insecta</taxon>
        <taxon>Pterygota</taxon>
        <taxon>Neoptera</taxon>
        <taxon>Endopterygota</taxon>
        <taxon>Diptera</taxon>
        <taxon>Brachycera</taxon>
        <taxon>Muscomorpha</taxon>
        <taxon>Ephydroidea</taxon>
        <taxon>Drosophilidae</taxon>
        <taxon>Drosophila</taxon>
        <taxon>Sophophora</taxon>
    </lineage>
</organism>
<dbReference type="PANTHER" id="PTHR10869:SF244">
    <property type="entry name" value="PROLYL 4-HYDROXYLASE SUBUNIT ALPHA-2"/>
    <property type="match status" value="1"/>
</dbReference>
<evidence type="ECO:0000256" key="7">
    <source>
        <dbReference type="ARBA" id="ARBA00022824"/>
    </source>
</evidence>
<dbReference type="Proteomes" id="UP000007798">
    <property type="component" value="Unassembled WGS sequence"/>
</dbReference>
<sequence length="607" mass="69442">MLPLRRVLIILIIFKTSLSHLEINYMTLPTHKQKLLEIDLELIGNLERFVNKLQEKIDTLQRLADEIRQPLIEAEGREEEYLGNPLNSFPLLRHLYSDWDLLEEFIANQVGQEQIDFLKEKLSELPLPKDLSAATEAIYRIELAYGVKPFDLAKGLIDGVQYDAKLSSLDCYVMATHHFRLGDYAKASQWLTVALSLMNPSDMKINSVFKYQRTDVGLMLARCFLEMGSEREARYVLSKEVNMTTEEIDVKIKQLQLVGDDSYQHQKYVPDHLLPEGFNAICQSSHKPKPTKHLYCRYNTTTTPFLRLAPFRMEELSLNPYMVAYHNVLSDEEIRQLNRMSAPLLKKAFPVSAVDIDYDVRTVDTAWFPNSETPHTKENDRLIKRIVNIVSDLTGLNADVADSFQAVRYGFGGHYSPHHDYFNESIHQTAVNGDRLATVLFYLNTVKHGGATVFPLLNLKVPAEKGKVLFWYNLDGESLDFDENTEHGVCPVVDGIKLVLASWINELADEIRQPLIEAEGRQEEYLGNPLNSFTLLRHLYSDWDLLEEFIANQVGQEQIDFLKEKLSELPLPKDLSAATEAIYRIELAYGVKPSDLAKGLIDGVQYE</sequence>
<evidence type="ECO:0000256" key="12">
    <source>
        <dbReference type="ARBA" id="ARBA00023180"/>
    </source>
</evidence>
<dbReference type="STRING" id="7260.B4NGY1"/>
<dbReference type="eggNOG" id="KOG1591">
    <property type="taxonomic scope" value="Eukaryota"/>
</dbReference>
<evidence type="ECO:0000256" key="3">
    <source>
        <dbReference type="ARBA" id="ARBA00004319"/>
    </source>
</evidence>
<evidence type="ECO:0000313" key="15">
    <source>
        <dbReference type="EMBL" id="EDW84478.2"/>
    </source>
</evidence>
<feature type="domain" description="Fe2OG dioxygenase" evidence="14">
    <location>
        <begin position="400"/>
        <end position="506"/>
    </location>
</feature>
<evidence type="ECO:0000256" key="13">
    <source>
        <dbReference type="SAM" id="SignalP"/>
    </source>
</evidence>
<keyword evidence="8" id="KW-0847">Vitamin C</keyword>
<keyword evidence="10" id="KW-0560">Oxidoreductase</keyword>
<evidence type="ECO:0000313" key="16">
    <source>
        <dbReference type="Proteomes" id="UP000007798"/>
    </source>
</evidence>
<dbReference type="PANTHER" id="PTHR10869">
    <property type="entry name" value="PROLYL 4-HYDROXYLASE ALPHA SUBUNIT"/>
    <property type="match status" value="1"/>
</dbReference>
<evidence type="ECO:0000256" key="2">
    <source>
        <dbReference type="ARBA" id="ARBA00002035"/>
    </source>
</evidence>
<keyword evidence="12" id="KW-0325">Glycoprotein</keyword>
<dbReference type="EMBL" id="CH964272">
    <property type="protein sequence ID" value="EDW84478.2"/>
    <property type="molecule type" value="Genomic_DNA"/>
</dbReference>
<dbReference type="GO" id="GO:0031418">
    <property type="term" value="F:L-ascorbic acid binding"/>
    <property type="evidence" value="ECO:0007669"/>
    <property type="project" value="UniProtKB-KW"/>
</dbReference>
<dbReference type="HOGENOM" id="CLU_024155_2_0_1"/>
<evidence type="ECO:0000256" key="8">
    <source>
        <dbReference type="ARBA" id="ARBA00022896"/>
    </source>
</evidence>
<gene>
    <name evidence="15" type="primary">Dwil\GK14148</name>
    <name evidence="15" type="ORF">Dwil_GK14148</name>
</gene>
<evidence type="ECO:0000256" key="11">
    <source>
        <dbReference type="ARBA" id="ARBA00023004"/>
    </source>
</evidence>
<dbReference type="AlphaFoldDB" id="B4NGY1"/>
<keyword evidence="9" id="KW-0223">Dioxygenase</keyword>
<dbReference type="GO" id="GO:0005506">
    <property type="term" value="F:iron ion binding"/>
    <property type="evidence" value="ECO:0007669"/>
    <property type="project" value="InterPro"/>
</dbReference>
<dbReference type="Gene3D" id="1.25.40.10">
    <property type="entry name" value="Tetratricopeptide repeat domain"/>
    <property type="match status" value="1"/>
</dbReference>
<evidence type="ECO:0000256" key="5">
    <source>
        <dbReference type="ARBA" id="ARBA00012269"/>
    </source>
</evidence>
<evidence type="ECO:0000256" key="4">
    <source>
        <dbReference type="ARBA" id="ARBA00006511"/>
    </source>
</evidence>
<comment type="subcellular location">
    <subcellularLocation>
        <location evidence="3">Endoplasmic reticulum lumen</location>
    </subcellularLocation>
</comment>
<dbReference type="FunCoup" id="B4NGY1">
    <property type="interactions" value="42"/>
</dbReference>
<dbReference type="InterPro" id="IPR045054">
    <property type="entry name" value="P4HA-like"/>
</dbReference>
<evidence type="ECO:0000256" key="10">
    <source>
        <dbReference type="ARBA" id="ARBA00023002"/>
    </source>
</evidence>